<name>A0ACC1BHK1_9ROSI</name>
<sequence length="139" mass="16604">MPMPHFPDGFILRKFFCFGESRGHLHLIKVYCPCTVFNVHEMLRDYSGWFVKYHVDLREVVTAYPEMAVSNCYSTELYNYRYSILCVVREENDEDSYMVLHVPRKAVCYNFNDKTFKELRDFSPAIVCSRTKFHNVLEF</sequence>
<comment type="caution">
    <text evidence="1">The sequence shown here is derived from an EMBL/GenBank/DDBJ whole genome shotgun (WGS) entry which is preliminary data.</text>
</comment>
<proteinExistence type="predicted"/>
<dbReference type="Proteomes" id="UP001164250">
    <property type="component" value="Chromosome 4"/>
</dbReference>
<protein>
    <submittedName>
        <fullName evidence="1">Uncharacterized protein</fullName>
    </submittedName>
</protein>
<dbReference type="EMBL" id="CM047900">
    <property type="protein sequence ID" value="KAJ0098329.1"/>
    <property type="molecule type" value="Genomic_DNA"/>
</dbReference>
<keyword evidence="2" id="KW-1185">Reference proteome</keyword>
<reference evidence="2" key="1">
    <citation type="journal article" date="2023" name="G3 (Bethesda)">
        <title>Genome assembly and association tests identify interacting loci associated with vigor, precocity, and sex in interspecific pistachio rootstocks.</title>
        <authorList>
            <person name="Palmer W."/>
            <person name="Jacygrad E."/>
            <person name="Sagayaradj S."/>
            <person name="Cavanaugh K."/>
            <person name="Han R."/>
            <person name="Bertier L."/>
            <person name="Beede B."/>
            <person name="Kafkas S."/>
            <person name="Golino D."/>
            <person name="Preece J."/>
            <person name="Michelmore R."/>
        </authorList>
    </citation>
    <scope>NUCLEOTIDE SEQUENCE [LARGE SCALE GENOMIC DNA]</scope>
</reference>
<gene>
    <name evidence="1" type="ORF">Patl1_20706</name>
</gene>
<accession>A0ACC1BHK1</accession>
<evidence type="ECO:0000313" key="1">
    <source>
        <dbReference type="EMBL" id="KAJ0098329.1"/>
    </source>
</evidence>
<evidence type="ECO:0000313" key="2">
    <source>
        <dbReference type="Proteomes" id="UP001164250"/>
    </source>
</evidence>
<organism evidence="1 2">
    <name type="scientific">Pistacia atlantica</name>
    <dbReference type="NCBI Taxonomy" id="434234"/>
    <lineage>
        <taxon>Eukaryota</taxon>
        <taxon>Viridiplantae</taxon>
        <taxon>Streptophyta</taxon>
        <taxon>Embryophyta</taxon>
        <taxon>Tracheophyta</taxon>
        <taxon>Spermatophyta</taxon>
        <taxon>Magnoliopsida</taxon>
        <taxon>eudicotyledons</taxon>
        <taxon>Gunneridae</taxon>
        <taxon>Pentapetalae</taxon>
        <taxon>rosids</taxon>
        <taxon>malvids</taxon>
        <taxon>Sapindales</taxon>
        <taxon>Anacardiaceae</taxon>
        <taxon>Pistacia</taxon>
    </lineage>
</organism>